<evidence type="ECO:0000256" key="4">
    <source>
        <dbReference type="ARBA" id="ARBA00023015"/>
    </source>
</evidence>
<dbReference type="InterPro" id="IPR051615">
    <property type="entry name" value="Transcr_Regulatory_Elem"/>
</dbReference>
<dbReference type="PROSITE" id="PS50048">
    <property type="entry name" value="ZN2_CY6_FUNGAL_2"/>
    <property type="match status" value="1"/>
</dbReference>
<organism evidence="10 11">
    <name type="scientific">Favolaschia claudopus</name>
    <dbReference type="NCBI Taxonomy" id="2862362"/>
    <lineage>
        <taxon>Eukaryota</taxon>
        <taxon>Fungi</taxon>
        <taxon>Dikarya</taxon>
        <taxon>Basidiomycota</taxon>
        <taxon>Agaricomycotina</taxon>
        <taxon>Agaricomycetes</taxon>
        <taxon>Agaricomycetidae</taxon>
        <taxon>Agaricales</taxon>
        <taxon>Marasmiineae</taxon>
        <taxon>Mycenaceae</taxon>
        <taxon>Favolaschia</taxon>
    </lineage>
</organism>
<keyword evidence="6" id="KW-0804">Transcription</keyword>
<evidence type="ECO:0000256" key="1">
    <source>
        <dbReference type="ARBA" id="ARBA00004123"/>
    </source>
</evidence>
<dbReference type="Pfam" id="PF04082">
    <property type="entry name" value="Fungal_trans"/>
    <property type="match status" value="1"/>
</dbReference>
<reference evidence="10 11" key="1">
    <citation type="journal article" date="2024" name="J Genomics">
        <title>Draft genome sequencing and assembly of Favolaschia claudopus CIRM-BRFM 2984 isolated from oak limbs.</title>
        <authorList>
            <person name="Navarro D."/>
            <person name="Drula E."/>
            <person name="Chaduli D."/>
            <person name="Cazenave R."/>
            <person name="Ahrendt S."/>
            <person name="Wang J."/>
            <person name="Lipzen A."/>
            <person name="Daum C."/>
            <person name="Barry K."/>
            <person name="Grigoriev I.V."/>
            <person name="Favel A."/>
            <person name="Rosso M.N."/>
            <person name="Martin F."/>
        </authorList>
    </citation>
    <scope>NUCLEOTIDE SEQUENCE [LARGE SCALE GENOMIC DNA]</scope>
    <source>
        <strain evidence="10 11">CIRM-BRFM 2984</strain>
    </source>
</reference>
<comment type="subcellular location">
    <subcellularLocation>
        <location evidence="1">Nucleus</location>
    </subcellularLocation>
</comment>
<evidence type="ECO:0000256" key="6">
    <source>
        <dbReference type="ARBA" id="ARBA00023163"/>
    </source>
</evidence>
<dbReference type="InterPro" id="IPR036864">
    <property type="entry name" value="Zn2-C6_fun-type_DNA-bd_sf"/>
</dbReference>
<dbReference type="CDD" id="cd00067">
    <property type="entry name" value="GAL4"/>
    <property type="match status" value="1"/>
</dbReference>
<dbReference type="SUPFAM" id="SSF57701">
    <property type="entry name" value="Zn2/Cys6 DNA-binding domain"/>
    <property type="match status" value="1"/>
</dbReference>
<name>A0AAW0CV42_9AGAR</name>
<feature type="compositionally biased region" description="Acidic residues" evidence="8">
    <location>
        <begin position="117"/>
        <end position="131"/>
    </location>
</feature>
<evidence type="ECO:0000256" key="3">
    <source>
        <dbReference type="ARBA" id="ARBA00022833"/>
    </source>
</evidence>
<evidence type="ECO:0000256" key="5">
    <source>
        <dbReference type="ARBA" id="ARBA00023125"/>
    </source>
</evidence>
<keyword evidence="11" id="KW-1185">Reference proteome</keyword>
<keyword evidence="3" id="KW-0862">Zinc</keyword>
<dbReference type="PANTHER" id="PTHR31313">
    <property type="entry name" value="TY1 ENHANCER ACTIVATOR"/>
    <property type="match status" value="1"/>
</dbReference>
<dbReference type="GO" id="GO:0003677">
    <property type="term" value="F:DNA binding"/>
    <property type="evidence" value="ECO:0007669"/>
    <property type="project" value="UniProtKB-KW"/>
</dbReference>
<evidence type="ECO:0000313" key="11">
    <source>
        <dbReference type="Proteomes" id="UP001362999"/>
    </source>
</evidence>
<dbReference type="PANTHER" id="PTHR31313:SF81">
    <property type="entry name" value="TY1 ENHANCER ACTIVATOR"/>
    <property type="match status" value="1"/>
</dbReference>
<sequence>MPAAVCSIYWSRGPYAVEACTVCRAKKSKCNGVKPVCGSCASSGRHSECSWGREASRKSRMEAELRKRLESLQAYVDLLEGMLKKCVCQDASAHLQFRPQSSGDVSGPDGGLTNSDSDYDTDAAPDSDEEITRDLTMPVQRLKLDDRSGNLLYQAVTAPTIITSSNKPPTEIPRSPPFDDPNATYVLQLDDVDPRETHPEIDWSRYLPSEVPLTRREHDKILDLSFRFFTAWTLRVVPPLFLRDMYRALSVPRSEKPPRTPHYSPMLHNAVLAISTIYSDDPHIRDPKTRQFFAKRAREYLVVEIKKPNISVVHAVGFIGTYLADIGEQLEAELFFGMSSRLTMSLGLALDSTRWVKAGTISNDEMKGRNWAYWTLFSLDVCWALYFGRENGGAPPQSTPMPFVDTEMDQLPWYWAPAKIPPQPNYLTLVFQKTTALLMIGRKITDVVNALHPTTKSEFLHVDEQVEQIHLELNDWMNQLPLPLKITASNRNESTPQRLLLHLAYWWCSITLHRPFFRRRVQDAEMDHANLSTRAAENILELVETWSSLYGLRLGSVIMLQVIFAAGTIFLLRALQATTGGYVDEEVVGTALLQAETCVCYLHEMGQTWASAMRSGHALLTILNERLRPTIARRLAPLGEQQQQIVIPKPIEFFTRPRARQGTIRADAPQTQSVPMEHPPSYPPAPDWNSHQLLDSTAVNWPQSEDPNFLAQLQGTSPVFGLDHSYPEQPTFPGLDISQFLPPDMGYFAAPDNWEGMEDPARSSGFLS</sequence>
<comment type="caution">
    <text evidence="10">The sequence shown here is derived from an EMBL/GenBank/DDBJ whole genome shotgun (WGS) entry which is preliminary data.</text>
</comment>
<evidence type="ECO:0000313" key="10">
    <source>
        <dbReference type="EMBL" id="KAK7042491.1"/>
    </source>
</evidence>
<accession>A0AAW0CV42</accession>
<dbReference type="GO" id="GO:0006351">
    <property type="term" value="P:DNA-templated transcription"/>
    <property type="evidence" value="ECO:0007669"/>
    <property type="project" value="InterPro"/>
</dbReference>
<protein>
    <submittedName>
        <fullName evidence="10">Zn(2)-C6 fungal-type domain-containing protein</fullName>
    </submittedName>
</protein>
<feature type="region of interest" description="Disordered" evidence="8">
    <location>
        <begin position="98"/>
        <end position="131"/>
    </location>
</feature>
<dbReference type="GO" id="GO:0008270">
    <property type="term" value="F:zinc ion binding"/>
    <property type="evidence" value="ECO:0007669"/>
    <property type="project" value="InterPro"/>
</dbReference>
<dbReference type="InterPro" id="IPR001138">
    <property type="entry name" value="Zn2Cys6_DnaBD"/>
</dbReference>
<dbReference type="CDD" id="cd12148">
    <property type="entry name" value="fungal_TF_MHR"/>
    <property type="match status" value="1"/>
</dbReference>
<dbReference type="InterPro" id="IPR007219">
    <property type="entry name" value="XnlR_reg_dom"/>
</dbReference>
<keyword evidence="4" id="KW-0805">Transcription regulation</keyword>
<dbReference type="EMBL" id="JAWWNJ010000013">
    <property type="protein sequence ID" value="KAK7042491.1"/>
    <property type="molecule type" value="Genomic_DNA"/>
</dbReference>
<proteinExistence type="predicted"/>
<dbReference type="GO" id="GO:0005634">
    <property type="term" value="C:nucleus"/>
    <property type="evidence" value="ECO:0007669"/>
    <property type="project" value="UniProtKB-SubCell"/>
</dbReference>
<dbReference type="Proteomes" id="UP001362999">
    <property type="component" value="Unassembled WGS sequence"/>
</dbReference>
<dbReference type="PROSITE" id="PS00463">
    <property type="entry name" value="ZN2_CY6_FUNGAL_1"/>
    <property type="match status" value="1"/>
</dbReference>
<dbReference type="AlphaFoldDB" id="A0AAW0CV42"/>
<keyword evidence="2" id="KW-0479">Metal-binding</keyword>
<dbReference type="Gene3D" id="4.10.240.10">
    <property type="entry name" value="Zn(2)-C6 fungal-type DNA-binding domain"/>
    <property type="match status" value="1"/>
</dbReference>
<dbReference type="GO" id="GO:0000981">
    <property type="term" value="F:DNA-binding transcription factor activity, RNA polymerase II-specific"/>
    <property type="evidence" value="ECO:0007669"/>
    <property type="project" value="InterPro"/>
</dbReference>
<keyword evidence="7" id="KW-0539">Nucleus</keyword>
<evidence type="ECO:0000256" key="8">
    <source>
        <dbReference type="SAM" id="MobiDB-lite"/>
    </source>
</evidence>
<keyword evidence="5" id="KW-0238">DNA-binding</keyword>
<evidence type="ECO:0000259" key="9">
    <source>
        <dbReference type="PROSITE" id="PS50048"/>
    </source>
</evidence>
<dbReference type="SMART" id="SM00066">
    <property type="entry name" value="GAL4"/>
    <property type="match status" value="1"/>
</dbReference>
<gene>
    <name evidence="10" type="ORF">R3P38DRAFT_317953</name>
</gene>
<dbReference type="Pfam" id="PF00172">
    <property type="entry name" value="Zn_clus"/>
    <property type="match status" value="1"/>
</dbReference>
<feature type="region of interest" description="Disordered" evidence="8">
    <location>
        <begin position="663"/>
        <end position="683"/>
    </location>
</feature>
<evidence type="ECO:0000256" key="2">
    <source>
        <dbReference type="ARBA" id="ARBA00022723"/>
    </source>
</evidence>
<feature type="domain" description="Zn(2)-C6 fungal-type" evidence="9">
    <location>
        <begin position="19"/>
        <end position="51"/>
    </location>
</feature>
<evidence type="ECO:0000256" key="7">
    <source>
        <dbReference type="ARBA" id="ARBA00023242"/>
    </source>
</evidence>